<feature type="compositionally biased region" description="Acidic residues" evidence="2">
    <location>
        <begin position="181"/>
        <end position="190"/>
    </location>
</feature>
<protein>
    <submittedName>
        <fullName evidence="3">Uncharacterized protein</fullName>
    </submittedName>
</protein>
<evidence type="ECO:0000256" key="2">
    <source>
        <dbReference type="SAM" id="MobiDB-lite"/>
    </source>
</evidence>
<gene>
    <name evidence="3" type="ORF">QBC42DRAFT_276780</name>
</gene>
<proteinExistence type="predicted"/>
<reference evidence="3" key="2">
    <citation type="submission" date="2023-06" db="EMBL/GenBank/DDBJ databases">
        <authorList>
            <consortium name="Lawrence Berkeley National Laboratory"/>
            <person name="Mondo S.J."/>
            <person name="Hensen N."/>
            <person name="Bonometti L."/>
            <person name="Westerberg I."/>
            <person name="Brannstrom I.O."/>
            <person name="Guillou S."/>
            <person name="Cros-Aarteil S."/>
            <person name="Calhoun S."/>
            <person name="Haridas S."/>
            <person name="Kuo A."/>
            <person name="Pangilinan J."/>
            <person name="Riley R."/>
            <person name="Labutti K."/>
            <person name="Andreopoulos B."/>
            <person name="Lipzen A."/>
            <person name="Chen C."/>
            <person name="Yanf M."/>
            <person name="Daum C."/>
            <person name="Ng V."/>
            <person name="Clum A."/>
            <person name="Steindorff A."/>
            <person name="Ohm R."/>
            <person name="Martin F."/>
            <person name="Silar P."/>
            <person name="Natvig D."/>
            <person name="Lalanne C."/>
            <person name="Gautier V."/>
            <person name="Ament-Velasquez S.L."/>
            <person name="Kruys A."/>
            <person name="Hutchinson M.I."/>
            <person name="Powell A.J."/>
            <person name="Barry K."/>
            <person name="Miller A.N."/>
            <person name="Grigoriev I.V."/>
            <person name="Debuchy R."/>
            <person name="Gladieux P."/>
            <person name="Thoren M.H."/>
            <person name="Johannesson H."/>
        </authorList>
    </citation>
    <scope>NUCLEOTIDE SEQUENCE</scope>
    <source>
        <strain evidence="3">PSN324</strain>
    </source>
</reference>
<keyword evidence="1" id="KW-0175">Coiled coil</keyword>
<dbReference type="EMBL" id="MU865070">
    <property type="protein sequence ID" value="KAK4458405.1"/>
    <property type="molecule type" value="Genomic_DNA"/>
</dbReference>
<dbReference type="Proteomes" id="UP001321749">
    <property type="component" value="Unassembled WGS sequence"/>
</dbReference>
<accession>A0AAV9HF43</accession>
<reference evidence="3" key="1">
    <citation type="journal article" date="2023" name="Mol. Phylogenet. Evol.">
        <title>Genome-scale phylogeny and comparative genomics of the fungal order Sordariales.</title>
        <authorList>
            <person name="Hensen N."/>
            <person name="Bonometti L."/>
            <person name="Westerberg I."/>
            <person name="Brannstrom I.O."/>
            <person name="Guillou S."/>
            <person name="Cros-Aarteil S."/>
            <person name="Calhoun S."/>
            <person name="Haridas S."/>
            <person name="Kuo A."/>
            <person name="Mondo S."/>
            <person name="Pangilinan J."/>
            <person name="Riley R."/>
            <person name="LaButti K."/>
            <person name="Andreopoulos B."/>
            <person name="Lipzen A."/>
            <person name="Chen C."/>
            <person name="Yan M."/>
            <person name="Daum C."/>
            <person name="Ng V."/>
            <person name="Clum A."/>
            <person name="Steindorff A."/>
            <person name="Ohm R.A."/>
            <person name="Martin F."/>
            <person name="Silar P."/>
            <person name="Natvig D.O."/>
            <person name="Lalanne C."/>
            <person name="Gautier V."/>
            <person name="Ament-Velasquez S.L."/>
            <person name="Kruys A."/>
            <person name="Hutchinson M.I."/>
            <person name="Powell A.J."/>
            <person name="Barry K."/>
            <person name="Miller A.N."/>
            <person name="Grigoriev I.V."/>
            <person name="Debuchy R."/>
            <person name="Gladieux P."/>
            <person name="Hiltunen Thoren M."/>
            <person name="Johannesson H."/>
        </authorList>
    </citation>
    <scope>NUCLEOTIDE SEQUENCE</scope>
    <source>
        <strain evidence="3">PSN324</strain>
    </source>
</reference>
<sequence length="341" mass="37003">MTSRFMSAISSRFTTPSAQSTQSAAALDDEILNLNIEQALFPSSSPQDRDTFSPAAFKNFQMNAIGLLSKIQAAYKDRVIAIRDLEAERSAQTDEMEEAETRAQHLKFQLEGMAAKAAEQERAMKSLMDELNAERKARQQLTIIATSKAASVVSEDLGVDEIDRDRRRRKRKSADSRSFDSDEEEEDEIASAESESVFSISRCRSPANTTITNLTMPSLPLIQHATNNSVPDSPPRPVSPAVVTPITRVGTGGFGSVNGTPRQRMGVNGTPGQMSAFQKIFKGISGGDPVNGCLNCKGQDASVAWDTVGLLRDENRHLKGRVSELEVAVEGALDVVRGIGL</sequence>
<evidence type="ECO:0000313" key="4">
    <source>
        <dbReference type="Proteomes" id="UP001321749"/>
    </source>
</evidence>
<evidence type="ECO:0000256" key="1">
    <source>
        <dbReference type="SAM" id="Coils"/>
    </source>
</evidence>
<dbReference type="AlphaFoldDB" id="A0AAV9HF43"/>
<organism evidence="3 4">
    <name type="scientific">Cladorrhinum samala</name>
    <dbReference type="NCBI Taxonomy" id="585594"/>
    <lineage>
        <taxon>Eukaryota</taxon>
        <taxon>Fungi</taxon>
        <taxon>Dikarya</taxon>
        <taxon>Ascomycota</taxon>
        <taxon>Pezizomycotina</taxon>
        <taxon>Sordariomycetes</taxon>
        <taxon>Sordariomycetidae</taxon>
        <taxon>Sordariales</taxon>
        <taxon>Podosporaceae</taxon>
        <taxon>Cladorrhinum</taxon>
    </lineage>
</organism>
<name>A0AAV9HF43_9PEZI</name>
<feature type="region of interest" description="Disordered" evidence="2">
    <location>
        <begin position="165"/>
        <end position="199"/>
    </location>
</feature>
<keyword evidence="4" id="KW-1185">Reference proteome</keyword>
<feature type="coiled-coil region" evidence="1">
    <location>
        <begin position="82"/>
        <end position="137"/>
    </location>
</feature>
<comment type="caution">
    <text evidence="3">The sequence shown here is derived from an EMBL/GenBank/DDBJ whole genome shotgun (WGS) entry which is preliminary data.</text>
</comment>
<evidence type="ECO:0000313" key="3">
    <source>
        <dbReference type="EMBL" id="KAK4458405.1"/>
    </source>
</evidence>